<dbReference type="EMBL" id="DS022251">
    <property type="protein sequence ID" value="EWG48342.1"/>
    <property type="molecule type" value="Genomic_DNA"/>
</dbReference>
<name>W7MVA1_GIBM7</name>
<keyword evidence="2" id="KW-1185">Reference proteome</keyword>
<organism evidence="1 2">
    <name type="scientific">Gibberella moniliformis (strain M3125 / FGSC 7600)</name>
    <name type="common">Maize ear and stalk rot fungus</name>
    <name type="synonym">Fusarium verticillioides</name>
    <dbReference type="NCBI Taxonomy" id="334819"/>
    <lineage>
        <taxon>Eukaryota</taxon>
        <taxon>Fungi</taxon>
        <taxon>Dikarya</taxon>
        <taxon>Ascomycota</taxon>
        <taxon>Pezizomycotina</taxon>
        <taxon>Sordariomycetes</taxon>
        <taxon>Hypocreomycetidae</taxon>
        <taxon>Hypocreales</taxon>
        <taxon>Nectriaceae</taxon>
        <taxon>Fusarium</taxon>
        <taxon>Fusarium fujikuroi species complex</taxon>
    </lineage>
</organism>
<protein>
    <submittedName>
        <fullName evidence="1">Uncharacterized protein</fullName>
    </submittedName>
</protein>
<dbReference type="AlphaFoldDB" id="W7MVA1"/>
<dbReference type="KEGG" id="fvr:FVEG_08149"/>
<dbReference type="RefSeq" id="XP_018754533.1">
    <property type="nucleotide sequence ID" value="XM_018896979.1"/>
</dbReference>
<evidence type="ECO:0000313" key="2">
    <source>
        <dbReference type="Proteomes" id="UP000009096"/>
    </source>
</evidence>
<dbReference type="Proteomes" id="UP000009096">
    <property type="component" value="Chromosome 3"/>
</dbReference>
<sequence>MAGYFRLASPCRIFQGRCRLLAPLSIWSLVCPFKGPLQDSDPSSPSIYAILSPCCRRNISGPSQPRGTNKVSQDRVRDDLTGKQFWEAGKPLDLLHAYAAQ</sequence>
<dbReference type="VEuPathDB" id="FungiDB:FVEG_08149"/>
<reference evidence="1 2" key="1">
    <citation type="journal article" date="2010" name="Nature">
        <title>Comparative genomics reveals mobile pathogenicity chromosomes in Fusarium.</title>
        <authorList>
            <person name="Ma L.J."/>
            <person name="van der Does H.C."/>
            <person name="Borkovich K.A."/>
            <person name="Coleman J.J."/>
            <person name="Daboussi M.J."/>
            <person name="Di Pietro A."/>
            <person name="Dufresne M."/>
            <person name="Freitag M."/>
            <person name="Grabherr M."/>
            <person name="Henrissat B."/>
            <person name="Houterman P.M."/>
            <person name="Kang S."/>
            <person name="Shim W.B."/>
            <person name="Woloshuk C."/>
            <person name="Xie X."/>
            <person name="Xu J.R."/>
            <person name="Antoniw J."/>
            <person name="Baker S.E."/>
            <person name="Bluhm B.H."/>
            <person name="Breakspear A."/>
            <person name="Brown D.W."/>
            <person name="Butchko R.A."/>
            <person name="Chapman S."/>
            <person name="Coulson R."/>
            <person name="Coutinho P.M."/>
            <person name="Danchin E.G."/>
            <person name="Diener A."/>
            <person name="Gale L.R."/>
            <person name="Gardiner D.M."/>
            <person name="Goff S."/>
            <person name="Hammond-Kosack K.E."/>
            <person name="Hilburn K."/>
            <person name="Hua-Van A."/>
            <person name="Jonkers W."/>
            <person name="Kazan K."/>
            <person name="Kodira C.D."/>
            <person name="Koehrsen M."/>
            <person name="Kumar L."/>
            <person name="Lee Y.H."/>
            <person name="Li L."/>
            <person name="Manners J.M."/>
            <person name="Miranda-Saavedra D."/>
            <person name="Mukherjee M."/>
            <person name="Park G."/>
            <person name="Park J."/>
            <person name="Park S.Y."/>
            <person name="Proctor R.H."/>
            <person name="Regev A."/>
            <person name="Ruiz-Roldan M.C."/>
            <person name="Sain D."/>
            <person name="Sakthikumar S."/>
            <person name="Sykes S."/>
            <person name="Schwartz D.C."/>
            <person name="Turgeon B.G."/>
            <person name="Wapinski I."/>
            <person name="Yoder O."/>
            <person name="Young S."/>
            <person name="Zeng Q."/>
            <person name="Zhou S."/>
            <person name="Galagan J."/>
            <person name="Cuomo C.A."/>
            <person name="Kistler H.C."/>
            <person name="Rep M."/>
        </authorList>
    </citation>
    <scope>NUCLEOTIDE SEQUENCE [LARGE SCALE GENOMIC DNA]</scope>
    <source>
        <strain evidence="2">M3125 / FGSC 7600</strain>
    </source>
</reference>
<proteinExistence type="predicted"/>
<evidence type="ECO:0000313" key="1">
    <source>
        <dbReference type="EMBL" id="EWG48342.1"/>
    </source>
</evidence>
<dbReference type="GeneID" id="30065907"/>
<dbReference type="HOGENOM" id="CLU_2291932_0_0_1"/>
<gene>
    <name evidence="1" type="ORF">FVEG_08149</name>
</gene>
<accession>W7MVA1</accession>